<dbReference type="Pfam" id="PF00551">
    <property type="entry name" value="Formyl_trans_N"/>
    <property type="match status" value="1"/>
</dbReference>
<protein>
    <recommendedName>
        <fullName evidence="1">methionyl-tRNA formyltransferase</fullName>
        <ecNumber evidence="1">2.1.2.9</ecNumber>
    </recommendedName>
</protein>
<accession>A0AAF0F5Z6</accession>
<evidence type="ECO:0000313" key="3">
    <source>
        <dbReference type="EMBL" id="WFD43716.1"/>
    </source>
</evidence>
<evidence type="ECO:0000259" key="2">
    <source>
        <dbReference type="Pfam" id="PF00551"/>
    </source>
</evidence>
<name>A0AAF0F5Z6_9BASI</name>
<keyword evidence="4" id="KW-1185">Reference proteome</keyword>
<dbReference type="GO" id="GO:0005739">
    <property type="term" value="C:mitochondrion"/>
    <property type="evidence" value="ECO:0007669"/>
    <property type="project" value="TreeGrafter"/>
</dbReference>
<proteinExistence type="predicted"/>
<reference evidence="3" key="1">
    <citation type="submission" date="2023-02" db="EMBL/GenBank/DDBJ databases">
        <title>Mating type loci evolution in Malassezia.</title>
        <authorList>
            <person name="Coelho M.A."/>
        </authorList>
    </citation>
    <scope>NUCLEOTIDE SEQUENCE</scope>
    <source>
        <strain evidence="3">CBS 14136</strain>
    </source>
</reference>
<dbReference type="PANTHER" id="PTHR11138">
    <property type="entry name" value="METHIONYL-TRNA FORMYLTRANSFERASE"/>
    <property type="match status" value="1"/>
</dbReference>
<dbReference type="PANTHER" id="PTHR11138:SF5">
    <property type="entry name" value="METHIONYL-TRNA FORMYLTRANSFERASE, MITOCHONDRIAL"/>
    <property type="match status" value="1"/>
</dbReference>
<dbReference type="EC" id="2.1.2.9" evidence="1"/>
<dbReference type="AlphaFoldDB" id="A0AAF0F5Z6"/>
<feature type="domain" description="Formyl transferase N-terminal" evidence="2">
    <location>
        <begin position="32"/>
        <end position="217"/>
    </location>
</feature>
<dbReference type="InterPro" id="IPR002376">
    <property type="entry name" value="Formyl_transf_N"/>
</dbReference>
<dbReference type="CDD" id="cd08646">
    <property type="entry name" value="FMT_core_Met-tRNA-FMT_N"/>
    <property type="match status" value="1"/>
</dbReference>
<dbReference type="SUPFAM" id="SSF53328">
    <property type="entry name" value="Formyltransferase"/>
    <property type="match status" value="1"/>
</dbReference>
<evidence type="ECO:0000256" key="1">
    <source>
        <dbReference type="ARBA" id="ARBA00012261"/>
    </source>
</evidence>
<keyword evidence="3" id="KW-0808">Transferase</keyword>
<organism evidence="3 4">
    <name type="scientific">Malassezia psittaci</name>
    <dbReference type="NCBI Taxonomy" id="1821823"/>
    <lineage>
        <taxon>Eukaryota</taxon>
        <taxon>Fungi</taxon>
        <taxon>Dikarya</taxon>
        <taxon>Basidiomycota</taxon>
        <taxon>Ustilaginomycotina</taxon>
        <taxon>Malasseziomycetes</taxon>
        <taxon>Malasseziales</taxon>
        <taxon>Malasseziaceae</taxon>
        <taxon>Malassezia</taxon>
    </lineage>
</organism>
<dbReference type="InterPro" id="IPR041711">
    <property type="entry name" value="Met-tRNA-FMT_N"/>
</dbReference>
<dbReference type="InterPro" id="IPR036477">
    <property type="entry name" value="Formyl_transf_N_sf"/>
</dbReference>
<dbReference type="EMBL" id="CP118377">
    <property type="protein sequence ID" value="WFD43716.1"/>
    <property type="molecule type" value="Genomic_DNA"/>
</dbReference>
<gene>
    <name evidence="3" type="primary">FMT1</name>
    <name evidence="3" type="ORF">MPSI1_002380</name>
</gene>
<sequence length="346" mass="38162">MRKWGHRVSGALCQCRGLHTVAAKVPKAPYDVLFCGTDQFARKVLETFLKQGNLYRSLQVLTPPDAPQSWGGRRMRVSPVKQLAKEVSVPHAEVPKEGMQAYTLPATIQNSTAPLLLTVSFGHMIPPSILQKFPTPSQALNVHPSLLPQLRGAAPIQWALAKHLPHTGVSIQQLAMHHFDTGKILAQTTIPIEKHFTYAMLSAQLAQIGADLLVDVVTDLPELHNAAWNQDPAQVSYAPKLRPSHAEVRWQKWDAMQIQARLQAFREQLRMTTTLVPASGNFPQARVYLHEGTALNADQAAQDRQTVATLADQPPGTAIYSERLQCVACLSAKKATNPRKTCPSRL</sequence>
<dbReference type="GO" id="GO:0004479">
    <property type="term" value="F:methionyl-tRNA formyltransferase activity"/>
    <property type="evidence" value="ECO:0007669"/>
    <property type="project" value="UniProtKB-EC"/>
</dbReference>
<evidence type="ECO:0000313" key="4">
    <source>
        <dbReference type="Proteomes" id="UP001214628"/>
    </source>
</evidence>
<dbReference type="Gene3D" id="3.40.50.12230">
    <property type="match status" value="1"/>
</dbReference>
<dbReference type="Proteomes" id="UP001214628">
    <property type="component" value="Chromosome 3"/>
</dbReference>